<dbReference type="SUPFAM" id="SSF46785">
    <property type="entry name" value="Winged helix' DNA-binding domain"/>
    <property type="match status" value="1"/>
</dbReference>
<dbReference type="InterPro" id="IPR036390">
    <property type="entry name" value="WH_DNA-bd_sf"/>
</dbReference>
<feature type="domain" description="IclR-ED" evidence="5">
    <location>
        <begin position="73"/>
        <end position="254"/>
    </location>
</feature>
<evidence type="ECO:0000259" key="4">
    <source>
        <dbReference type="PROSITE" id="PS51077"/>
    </source>
</evidence>
<dbReference type="RefSeq" id="WP_168543128.1">
    <property type="nucleotide sequence ID" value="NZ_JAAWWP010000023.1"/>
</dbReference>
<reference evidence="6 7" key="1">
    <citation type="submission" date="2020-04" db="EMBL/GenBank/DDBJ databases">
        <title>Phylogenetic Diversity and Antibacterial Activity against Ralstonia solanacearum of Endophytic Actinomycete Isolated from Moss.</title>
        <authorList>
            <person name="Zhuang X."/>
        </authorList>
    </citation>
    <scope>NUCLEOTIDE SEQUENCE [LARGE SCALE GENOMIC DNA]</scope>
    <source>
        <strain evidence="6 7">LD120</strain>
    </source>
</reference>
<evidence type="ECO:0000313" key="6">
    <source>
        <dbReference type="EMBL" id="NKI44885.1"/>
    </source>
</evidence>
<evidence type="ECO:0000313" key="7">
    <source>
        <dbReference type="Proteomes" id="UP000772196"/>
    </source>
</evidence>
<dbReference type="SMART" id="SM00346">
    <property type="entry name" value="HTH_ICLR"/>
    <property type="match status" value="1"/>
</dbReference>
<name>A0ABX1H967_9ACTN</name>
<dbReference type="InterPro" id="IPR005471">
    <property type="entry name" value="Tscrpt_reg_IclR_N"/>
</dbReference>
<keyword evidence="1" id="KW-0805">Transcription regulation</keyword>
<keyword evidence="2" id="KW-0238">DNA-binding</keyword>
<gene>
    <name evidence="6" type="ORF">HFV08_27310</name>
</gene>
<dbReference type="EMBL" id="JAAWWP010000023">
    <property type="protein sequence ID" value="NKI44885.1"/>
    <property type="molecule type" value="Genomic_DNA"/>
</dbReference>
<dbReference type="CDD" id="cd00090">
    <property type="entry name" value="HTH_ARSR"/>
    <property type="match status" value="1"/>
</dbReference>
<dbReference type="Pfam" id="PF01614">
    <property type="entry name" value="IclR_C"/>
    <property type="match status" value="1"/>
</dbReference>
<evidence type="ECO:0000256" key="3">
    <source>
        <dbReference type="ARBA" id="ARBA00023163"/>
    </source>
</evidence>
<dbReference type="InterPro" id="IPR050707">
    <property type="entry name" value="HTH_MetabolicPath_Reg"/>
</dbReference>
<keyword evidence="3" id="KW-0804">Transcription</keyword>
<sequence>MVVRGSSSAHRTLAILTTLGSKEAAERGGLGVVEIARRVGREKSQVSRALKTLDAEGFVERDRESMLYRLSWQVFTMAANAGHPRLLAVAPPVLRRLVGVLGERVHLTVLSHDGVLTVLSQGPARTVQAAGWVGRVTPLHTTSSGRALLFDHGDEEVAELLAGSQFASAGPGAPAGTEEFLARLAEARTAGYALAREEFEAGLVGAAAPVRDFRGQVMAALNVSAPANRMGRDLDAAGRVVLSAARQLSQSMAGC</sequence>
<evidence type="ECO:0000259" key="5">
    <source>
        <dbReference type="PROSITE" id="PS51078"/>
    </source>
</evidence>
<dbReference type="PANTHER" id="PTHR30136">
    <property type="entry name" value="HELIX-TURN-HELIX TRANSCRIPTIONAL REGULATOR, ICLR FAMILY"/>
    <property type="match status" value="1"/>
</dbReference>
<dbReference type="InterPro" id="IPR014757">
    <property type="entry name" value="Tscrpt_reg_IclR_C"/>
</dbReference>
<dbReference type="PROSITE" id="PS51078">
    <property type="entry name" value="ICLR_ED"/>
    <property type="match status" value="1"/>
</dbReference>
<protein>
    <submittedName>
        <fullName evidence="6">IclR family transcriptional regulator</fullName>
    </submittedName>
</protein>
<feature type="domain" description="HTH iclR-type" evidence="4">
    <location>
        <begin position="6"/>
        <end position="72"/>
    </location>
</feature>
<dbReference type="Gene3D" id="1.10.10.10">
    <property type="entry name" value="Winged helix-like DNA-binding domain superfamily/Winged helix DNA-binding domain"/>
    <property type="match status" value="1"/>
</dbReference>
<dbReference type="InterPro" id="IPR029016">
    <property type="entry name" value="GAF-like_dom_sf"/>
</dbReference>
<dbReference type="InterPro" id="IPR011991">
    <property type="entry name" value="ArsR-like_HTH"/>
</dbReference>
<dbReference type="Pfam" id="PF09339">
    <property type="entry name" value="HTH_IclR"/>
    <property type="match status" value="1"/>
</dbReference>
<organism evidence="6 7">
    <name type="scientific">Streptomyces physcomitrii</name>
    <dbReference type="NCBI Taxonomy" id="2724184"/>
    <lineage>
        <taxon>Bacteria</taxon>
        <taxon>Bacillati</taxon>
        <taxon>Actinomycetota</taxon>
        <taxon>Actinomycetes</taxon>
        <taxon>Kitasatosporales</taxon>
        <taxon>Streptomycetaceae</taxon>
        <taxon>Streptomyces</taxon>
    </lineage>
</organism>
<accession>A0ABX1H967</accession>
<dbReference type="Gene3D" id="3.30.450.40">
    <property type="match status" value="1"/>
</dbReference>
<evidence type="ECO:0000256" key="2">
    <source>
        <dbReference type="ARBA" id="ARBA00023125"/>
    </source>
</evidence>
<evidence type="ECO:0000256" key="1">
    <source>
        <dbReference type="ARBA" id="ARBA00023015"/>
    </source>
</evidence>
<dbReference type="PANTHER" id="PTHR30136:SF35">
    <property type="entry name" value="HTH-TYPE TRANSCRIPTIONAL REGULATOR RV1719"/>
    <property type="match status" value="1"/>
</dbReference>
<dbReference type="SUPFAM" id="SSF55781">
    <property type="entry name" value="GAF domain-like"/>
    <property type="match status" value="1"/>
</dbReference>
<comment type="caution">
    <text evidence="6">The sequence shown here is derived from an EMBL/GenBank/DDBJ whole genome shotgun (WGS) entry which is preliminary data.</text>
</comment>
<dbReference type="InterPro" id="IPR036388">
    <property type="entry name" value="WH-like_DNA-bd_sf"/>
</dbReference>
<proteinExistence type="predicted"/>
<dbReference type="Proteomes" id="UP000772196">
    <property type="component" value="Unassembled WGS sequence"/>
</dbReference>
<keyword evidence="7" id="KW-1185">Reference proteome</keyword>
<dbReference type="PROSITE" id="PS51077">
    <property type="entry name" value="HTH_ICLR"/>
    <property type="match status" value="1"/>
</dbReference>